<protein>
    <submittedName>
        <fullName evidence="2">PTS system iia component</fullName>
    </submittedName>
</protein>
<dbReference type="InterPro" id="IPR002178">
    <property type="entry name" value="PTS_EIIA_type-2_dom"/>
</dbReference>
<organism evidence="2 3">
    <name type="scientific">Companilactobacillus nodensis DSM 19682 = JCM 14932 = NBRC 107160</name>
    <dbReference type="NCBI Taxonomy" id="1423775"/>
    <lineage>
        <taxon>Bacteria</taxon>
        <taxon>Bacillati</taxon>
        <taxon>Bacillota</taxon>
        <taxon>Bacilli</taxon>
        <taxon>Lactobacillales</taxon>
        <taxon>Lactobacillaceae</taxon>
        <taxon>Companilactobacillus</taxon>
    </lineage>
</organism>
<dbReference type="InterPro" id="IPR051541">
    <property type="entry name" value="PTS_SugarTrans_NitroReg"/>
</dbReference>
<dbReference type="CDD" id="cd00211">
    <property type="entry name" value="PTS_IIA_fru"/>
    <property type="match status" value="1"/>
</dbReference>
<dbReference type="SUPFAM" id="SSF55804">
    <property type="entry name" value="Phoshotransferase/anion transport protein"/>
    <property type="match status" value="1"/>
</dbReference>
<feature type="domain" description="PTS EIIA type-2" evidence="1">
    <location>
        <begin position="11"/>
        <end position="165"/>
    </location>
</feature>
<gene>
    <name evidence="2" type="ORF">FD03_GL000811</name>
</gene>
<keyword evidence="3" id="KW-1185">Reference proteome</keyword>
<evidence type="ECO:0000313" key="2">
    <source>
        <dbReference type="EMBL" id="KRK81219.1"/>
    </source>
</evidence>
<reference evidence="2 3" key="1">
    <citation type="journal article" date="2015" name="Genome Announc.">
        <title>Expanding the biotechnology potential of lactobacilli through comparative genomics of 213 strains and associated genera.</title>
        <authorList>
            <person name="Sun Z."/>
            <person name="Harris H.M."/>
            <person name="McCann A."/>
            <person name="Guo C."/>
            <person name="Argimon S."/>
            <person name="Zhang W."/>
            <person name="Yang X."/>
            <person name="Jeffery I.B."/>
            <person name="Cooney J.C."/>
            <person name="Kagawa T.F."/>
            <person name="Liu W."/>
            <person name="Song Y."/>
            <person name="Salvetti E."/>
            <person name="Wrobel A."/>
            <person name="Rasinkangas P."/>
            <person name="Parkhill J."/>
            <person name="Rea M.C."/>
            <person name="O'Sullivan O."/>
            <person name="Ritari J."/>
            <person name="Douillard F.P."/>
            <person name="Paul Ross R."/>
            <person name="Yang R."/>
            <person name="Briner A.E."/>
            <person name="Felis G.E."/>
            <person name="de Vos W.M."/>
            <person name="Barrangou R."/>
            <person name="Klaenhammer T.R."/>
            <person name="Caufield P.W."/>
            <person name="Cui Y."/>
            <person name="Zhang H."/>
            <person name="O'Toole P.W."/>
        </authorList>
    </citation>
    <scope>NUCLEOTIDE SEQUENCE [LARGE SCALE GENOMIC DNA]</scope>
    <source>
        <strain evidence="2 3">DSM 19682</strain>
    </source>
</reference>
<dbReference type="InterPro" id="IPR016152">
    <property type="entry name" value="PTrfase/Anion_transptr"/>
</dbReference>
<dbReference type="EMBL" id="AZDZ01000001">
    <property type="protein sequence ID" value="KRK81219.1"/>
    <property type="molecule type" value="Genomic_DNA"/>
</dbReference>
<dbReference type="STRING" id="1423775.FD03_GL000811"/>
<comment type="caution">
    <text evidence="2">The sequence shown here is derived from an EMBL/GenBank/DDBJ whole genome shotgun (WGS) entry which is preliminary data.</text>
</comment>
<dbReference type="Proteomes" id="UP000051248">
    <property type="component" value="Unassembled WGS sequence"/>
</dbReference>
<dbReference type="PANTHER" id="PTHR47738">
    <property type="entry name" value="PTS SYSTEM FRUCTOSE-LIKE EIIA COMPONENT-RELATED"/>
    <property type="match status" value="1"/>
</dbReference>
<dbReference type="Pfam" id="PF00359">
    <property type="entry name" value="PTS_EIIA_2"/>
    <property type="match status" value="1"/>
</dbReference>
<dbReference type="AlphaFoldDB" id="A0A0R1KI51"/>
<evidence type="ECO:0000313" key="3">
    <source>
        <dbReference type="Proteomes" id="UP000051248"/>
    </source>
</evidence>
<dbReference type="Gene3D" id="3.40.930.10">
    <property type="entry name" value="Mannitol-specific EII, Chain A"/>
    <property type="match status" value="1"/>
</dbReference>
<name>A0A0R1KI51_9LACO</name>
<evidence type="ECO:0000259" key="1">
    <source>
        <dbReference type="PROSITE" id="PS51094"/>
    </source>
</evidence>
<sequence length="174" mass="20014">MVALMSNLATDPLFNESEVFISDASNQEEVFREVAESLYKRDLVTEDFINNLLEREANYPTGIDMSVVSPKIPNIAIPHTESEFVKARMIVPIKLNKPISFHNMIDPSKEFDVKFLFMILNNDPEGQSNILAQIMDFMARTSENELVSFFKASDPKDIYSFLNRKFMQYAKDNN</sequence>
<accession>A0A0R1KI51</accession>
<dbReference type="PROSITE" id="PS51094">
    <property type="entry name" value="PTS_EIIA_TYPE_2"/>
    <property type="match status" value="1"/>
</dbReference>
<proteinExistence type="predicted"/>
<dbReference type="PATRIC" id="fig|1423775.4.peg.828"/>
<dbReference type="eggNOG" id="COG1762">
    <property type="taxonomic scope" value="Bacteria"/>
</dbReference>
<dbReference type="PANTHER" id="PTHR47738:SF3">
    <property type="entry name" value="PHOSPHOTRANSFERASE SYSTEM MANNITOL_FRUCTOSE-SPECIFIC IIA DOMAIN CONTAINING PROTEIN"/>
    <property type="match status" value="1"/>
</dbReference>